<reference evidence="1" key="1">
    <citation type="submission" date="2022-12" db="EMBL/GenBank/DDBJ databases">
        <authorList>
            <person name="Bing R.G."/>
            <person name="Willard D.J."/>
            <person name="Manesh M.J.H."/>
            <person name="Laemthong T."/>
            <person name="Crosby J.R."/>
            <person name="Kelly R.M."/>
        </authorList>
    </citation>
    <scope>NUCLEOTIDE SEQUENCE</scope>
    <source>
        <strain evidence="1">DSM 8991</strain>
    </source>
</reference>
<protein>
    <submittedName>
        <fullName evidence="1">Uncharacterized protein</fullName>
    </submittedName>
</protein>
<name>A0ABY7BJS6_9FIRM</name>
<proteinExistence type="predicted"/>
<dbReference type="Proteomes" id="UP001164745">
    <property type="component" value="Chromosome"/>
</dbReference>
<dbReference type="EMBL" id="CP113864">
    <property type="protein sequence ID" value="WAM31291.1"/>
    <property type="molecule type" value="Genomic_DNA"/>
</dbReference>
<evidence type="ECO:0000313" key="2">
    <source>
        <dbReference type="Proteomes" id="UP001164745"/>
    </source>
</evidence>
<dbReference type="RefSeq" id="WP_157841375.1">
    <property type="nucleotide sequence ID" value="NZ_CP113864.1"/>
</dbReference>
<accession>A0ABY7BJS6</accession>
<gene>
    <name evidence="1" type="ORF">OTJ99_002137</name>
</gene>
<organism evidence="1 2">
    <name type="scientific">Caldicellulosiruptor naganoensis</name>
    <dbReference type="NCBI Taxonomy" id="29324"/>
    <lineage>
        <taxon>Bacteria</taxon>
        <taxon>Bacillati</taxon>
        <taxon>Bacillota</taxon>
        <taxon>Bacillota incertae sedis</taxon>
        <taxon>Caldicellulosiruptorales</taxon>
        <taxon>Caldicellulosiruptoraceae</taxon>
        <taxon>Caldicellulosiruptor</taxon>
    </lineage>
</organism>
<evidence type="ECO:0000313" key="1">
    <source>
        <dbReference type="EMBL" id="WAM31291.1"/>
    </source>
</evidence>
<keyword evidence="2" id="KW-1185">Reference proteome</keyword>
<sequence>MKKVFLLIGSSTIPSVFRKLENLTNNIREKISDSLKKTEINAIRTEMKVGLEALRRVTDNNLKYAINFFEHALQDKPSKITISNEKSELSQKIKKNVDYKTARKHIISVAEELLPTMKVGEIIGLSKNEK</sequence>